<name>A0A832TQH6_9CREN</name>
<comment type="similarity">
    <text evidence="1">Belongs to the UPF0248 family.</text>
</comment>
<dbReference type="HAMAP" id="MF_01245">
    <property type="entry name" value="UPF0248"/>
    <property type="match status" value="1"/>
</dbReference>
<dbReference type="AlphaFoldDB" id="A0A832TQH6"/>
<dbReference type="EMBL" id="DUJO01000046">
    <property type="protein sequence ID" value="HII74519.1"/>
    <property type="molecule type" value="Genomic_DNA"/>
</dbReference>
<dbReference type="GeneID" id="1458653"/>
<evidence type="ECO:0000259" key="2">
    <source>
        <dbReference type="Pfam" id="PF04457"/>
    </source>
</evidence>
<feature type="domain" description="MJ1316 RNA cyclic group end recognition" evidence="2">
    <location>
        <begin position="1"/>
        <end position="74"/>
    </location>
</feature>
<comment type="caution">
    <text evidence="3">The sequence shown here is derived from an EMBL/GenBank/DDBJ whole genome shotgun (WGS) entry which is preliminary data.</text>
</comment>
<organism evidence="3 4">
    <name type="scientific">Sulfurisphaera tokodaii</name>
    <dbReference type="NCBI Taxonomy" id="111955"/>
    <lineage>
        <taxon>Archaea</taxon>
        <taxon>Thermoproteota</taxon>
        <taxon>Thermoprotei</taxon>
        <taxon>Sulfolobales</taxon>
        <taxon>Sulfolobaceae</taxon>
        <taxon>Sulfurisphaera</taxon>
    </lineage>
</organism>
<evidence type="ECO:0000256" key="1">
    <source>
        <dbReference type="HAMAP-Rule" id="MF_01245"/>
    </source>
</evidence>
<dbReference type="OMA" id="VFWTESS"/>
<protein>
    <recommendedName>
        <fullName evidence="1">UPF0248 protein HA332_09135</fullName>
    </recommendedName>
</protein>
<evidence type="ECO:0000313" key="3">
    <source>
        <dbReference type="EMBL" id="HII74519.1"/>
    </source>
</evidence>
<dbReference type="RefSeq" id="WP_010978686.1">
    <property type="nucleotide sequence ID" value="NZ_BAABQO010000012.1"/>
</dbReference>
<evidence type="ECO:0000313" key="4">
    <source>
        <dbReference type="Proteomes" id="UP000646844"/>
    </source>
</evidence>
<sequence>MRIKDAIIKIFYTRKDVSEIYLVIRDRVKGTSEIPFSNIERVDNYYIYLNDGETVIPLHRVIEIREKDKTLWKR</sequence>
<proteinExistence type="inferred from homology"/>
<gene>
    <name evidence="3" type="ORF">HA332_09135</name>
</gene>
<accession>A0A832TQH6</accession>
<dbReference type="Pfam" id="PF04457">
    <property type="entry name" value="MJ1316"/>
    <property type="match status" value="1"/>
</dbReference>
<dbReference type="Proteomes" id="UP000646844">
    <property type="component" value="Unassembled WGS sequence"/>
</dbReference>
<dbReference type="InterPro" id="IPR040459">
    <property type="entry name" value="MJ1316"/>
</dbReference>
<reference evidence="3" key="1">
    <citation type="journal article" date="2020" name="bioRxiv">
        <title>A rank-normalized archaeal taxonomy based on genome phylogeny resolves widespread incomplete and uneven classifications.</title>
        <authorList>
            <person name="Rinke C."/>
            <person name="Chuvochina M."/>
            <person name="Mussig A.J."/>
            <person name="Chaumeil P.-A."/>
            <person name="Waite D.W."/>
            <person name="Whitman W.B."/>
            <person name="Parks D.H."/>
            <person name="Hugenholtz P."/>
        </authorList>
    </citation>
    <scope>NUCLEOTIDE SEQUENCE</scope>
    <source>
        <strain evidence="3">UBA8838</strain>
    </source>
</reference>
<dbReference type="InterPro" id="IPR007547">
    <property type="entry name" value="UPF0248"/>
</dbReference>